<evidence type="ECO:0000259" key="8">
    <source>
        <dbReference type="Pfam" id="PF07810"/>
    </source>
</evidence>
<feature type="region of interest" description="Disordered" evidence="6">
    <location>
        <begin position="915"/>
        <end position="1103"/>
    </location>
</feature>
<feature type="transmembrane region" description="Helical" evidence="7">
    <location>
        <begin position="757"/>
        <end position="775"/>
    </location>
</feature>
<evidence type="ECO:0000256" key="5">
    <source>
        <dbReference type="ARBA" id="ARBA00023136"/>
    </source>
</evidence>
<evidence type="ECO:0000256" key="3">
    <source>
        <dbReference type="ARBA" id="ARBA00022692"/>
    </source>
</evidence>
<keyword evidence="5 7" id="KW-0472">Membrane</keyword>
<dbReference type="GO" id="GO:0008381">
    <property type="term" value="F:mechanosensitive monoatomic ion channel activity"/>
    <property type="evidence" value="ECO:0007669"/>
    <property type="project" value="TreeGrafter"/>
</dbReference>
<name>A0A915E906_9BILA</name>
<feature type="compositionally biased region" description="Basic and acidic residues" evidence="6">
    <location>
        <begin position="1094"/>
        <end position="1103"/>
    </location>
</feature>
<sequence length="1413" mass="159801">MELNRRSSVFIDLLTVFRKNTAFGLPRRSIYHAPVPPSHSEYEVDNEGILLKLPSKKRQICSGGKPMSRQNLLNKIRQKKEVINKLRCQPWSMNRKRRTLRLAQKYLEQNESKVSKTHLYKEEIIKRWRIFLRWASNISIYFIPWESKIKKIESQFGSVVSSYFTFLRWVIFMNLMITLIIVSLVVIPEALADATSDKVRQNRTYSRKQIPPNEKVHADEIQVIWHYDGYLRYSPLFYGYYGMDDFVGDWFRYPLPLAYFLATLLVFGCSFIAILKKMALNARMSKLAGSKAEQYIFNWRVFTGWDYSIGNGETATNTAMAAVIKLRESINECQVQQNKKIQPAQVVIRIMTNMIIVGMIAFSLFAIHSAVQSSETVEKTGSLFTKNQVPSVVSIITHVFPMVFDLIGKAEKHHPKMQLRLHLIRVLTLYVINYGTLIFALFEKLDNIRDITRTFDDDIPATAPAPTNARRRTRHLRERHQHLLNNHNIVFSSRNFSSHGQLHRFFGREVSQLFGKVPASLQSQHLRAKRQIQQGSSGYIVPTRPTPTGGDVTVDGSHVTIQAQFGPVGYETRRIGPTPLPTFTPPPLPPTPELPIFRQQNYGPDWFSHRDDSTTTTTTTQMPSTSSDREEEKTQTPVITFGDVVKLDKFETQQPSPPTPTEEEFNGTSENAKISSDEQEHYNDDICWETVIGQEIVKLVTMDLYITIASIILIDFLRGYWIRYCSSWWCWDIETTFPEYGEFKVAENVLHIINNQGMIWLGLFFAPLLPAINNVKMIVVMYIRAWACLTCNVPAREIFRASRSSNFFLMILLLWLLLCTLPVGYVITSKRPSFTCGPFAGKDQFYEVITDLIEQHVSASMVEICGFSGRHHPIILLLMLIIFFLVSLVRGLREANTDLQKQLVHERTEEKKKIFELAGGGSKKQKNSNFTLPTKLQSKKPVPYLPEVEKKRREPWRLHNGTEHAPSLCPSDEPPSSPNSPTSPDSPVFKSARTKISPKDAPPSFAMAELTPGKPKHFRPSLGSLNEAENSVSDNPSTPGNELSKKSSSTNKEASMSMSKSISLARSAQSGQTDRADDWFNDNDPTHSENSFENEVRSHTEVEVHTPEELASLIVPYGSFERRGRFLPGESAVSLAAFPKDESTSPLTIIFGSGSISRRSSSKRNSFVSLYENLDDTSLASFGHSSINLAGPKPIRIGSFSKMYRHGYIGGGGQLLSDRPIQNTLIAPKHSPAITSVCLSQTRSASPGTSMSRSDTYPGPAIEAPQRMSLYAKEPRRLGQLPLAQTSLNASIDAAQPRIAAKKRTLQSQSTANSDEPSTSKFQPKELADTFVPWPSIEEVKKQRNKLFQLPPRGRSPPKMVKSEHSSRPTTSDMQPTRFRISVSPPENCSQTQAGVIMREKEDHLVVEKHQDI</sequence>
<dbReference type="InterPro" id="IPR038900">
    <property type="entry name" value="TMC"/>
</dbReference>
<feature type="region of interest" description="Disordered" evidence="6">
    <location>
        <begin position="1299"/>
        <end position="1327"/>
    </location>
</feature>
<evidence type="ECO:0000256" key="2">
    <source>
        <dbReference type="ARBA" id="ARBA00006510"/>
    </source>
</evidence>
<keyword evidence="4 7" id="KW-1133">Transmembrane helix</keyword>
<feature type="compositionally biased region" description="Polar residues" evidence="6">
    <location>
        <begin position="1240"/>
        <end position="1255"/>
    </location>
</feature>
<feature type="transmembrane region" description="Helical" evidence="7">
    <location>
        <begin position="419"/>
        <end position="442"/>
    </location>
</feature>
<feature type="compositionally biased region" description="Basic and acidic residues" evidence="6">
    <location>
        <begin position="947"/>
        <end position="962"/>
    </location>
</feature>
<feature type="region of interest" description="Disordered" evidence="6">
    <location>
        <begin position="651"/>
        <end position="670"/>
    </location>
</feature>
<feature type="transmembrane region" description="Helical" evidence="7">
    <location>
        <begin position="346"/>
        <end position="368"/>
    </location>
</feature>
<evidence type="ECO:0000256" key="1">
    <source>
        <dbReference type="ARBA" id="ARBA00004141"/>
    </source>
</evidence>
<feature type="transmembrane region" description="Helical" evidence="7">
    <location>
        <begin position="807"/>
        <end position="827"/>
    </location>
</feature>
<feature type="compositionally biased region" description="Polar residues" evidence="6">
    <location>
        <begin position="1385"/>
        <end position="1394"/>
    </location>
</feature>
<reference evidence="10" key="1">
    <citation type="submission" date="2022-11" db="UniProtKB">
        <authorList>
            <consortium name="WormBaseParasite"/>
        </authorList>
    </citation>
    <scope>IDENTIFICATION</scope>
</reference>
<organism evidence="9 10">
    <name type="scientific">Ditylenchus dipsaci</name>
    <dbReference type="NCBI Taxonomy" id="166011"/>
    <lineage>
        <taxon>Eukaryota</taxon>
        <taxon>Metazoa</taxon>
        <taxon>Ecdysozoa</taxon>
        <taxon>Nematoda</taxon>
        <taxon>Chromadorea</taxon>
        <taxon>Rhabditida</taxon>
        <taxon>Tylenchina</taxon>
        <taxon>Tylenchomorpha</taxon>
        <taxon>Sphaerularioidea</taxon>
        <taxon>Anguinidae</taxon>
        <taxon>Anguininae</taxon>
        <taxon>Ditylenchus</taxon>
    </lineage>
</organism>
<evidence type="ECO:0000256" key="7">
    <source>
        <dbReference type="SAM" id="Phobius"/>
    </source>
</evidence>
<evidence type="ECO:0000313" key="9">
    <source>
        <dbReference type="Proteomes" id="UP000887574"/>
    </source>
</evidence>
<feature type="compositionally biased region" description="Basic and acidic residues" evidence="6">
    <location>
        <begin position="1398"/>
        <end position="1413"/>
    </location>
</feature>
<keyword evidence="9" id="KW-1185">Reference proteome</keyword>
<dbReference type="Pfam" id="PF07810">
    <property type="entry name" value="TMC"/>
    <property type="match status" value="1"/>
</dbReference>
<feature type="compositionally biased region" description="Low complexity" evidence="6">
    <location>
        <begin position="614"/>
        <end position="626"/>
    </location>
</feature>
<feature type="region of interest" description="Disordered" evidence="6">
    <location>
        <begin position="1240"/>
        <end position="1262"/>
    </location>
</feature>
<evidence type="ECO:0000256" key="4">
    <source>
        <dbReference type="ARBA" id="ARBA00022989"/>
    </source>
</evidence>
<feature type="transmembrane region" description="Helical" evidence="7">
    <location>
        <begin position="874"/>
        <end position="892"/>
    </location>
</feature>
<dbReference type="PANTHER" id="PTHR23302">
    <property type="entry name" value="TRANSMEMBRANE CHANNEL-RELATED"/>
    <property type="match status" value="1"/>
</dbReference>
<dbReference type="GO" id="GO:0005886">
    <property type="term" value="C:plasma membrane"/>
    <property type="evidence" value="ECO:0007669"/>
    <property type="project" value="InterPro"/>
</dbReference>
<dbReference type="WBParaSite" id="jg383">
    <property type="protein sequence ID" value="jg383"/>
    <property type="gene ID" value="jg383"/>
</dbReference>
<feature type="transmembrane region" description="Helical" evidence="7">
    <location>
        <begin position="166"/>
        <end position="187"/>
    </location>
</feature>
<feature type="compositionally biased region" description="Polar residues" evidence="6">
    <location>
        <begin position="927"/>
        <end position="936"/>
    </location>
</feature>
<feature type="region of interest" description="Disordered" evidence="6">
    <location>
        <begin position="606"/>
        <end position="635"/>
    </location>
</feature>
<feature type="domain" description="TMC" evidence="8">
    <location>
        <begin position="687"/>
        <end position="802"/>
    </location>
</feature>
<feature type="transmembrane region" description="Helical" evidence="7">
    <location>
        <begin position="388"/>
        <end position="407"/>
    </location>
</feature>
<keyword evidence="3 7" id="KW-0812">Transmembrane</keyword>
<dbReference type="InterPro" id="IPR012496">
    <property type="entry name" value="TMC_dom"/>
</dbReference>
<protein>
    <submittedName>
        <fullName evidence="10">TMC domain-containing protein</fullName>
    </submittedName>
</protein>
<dbReference type="Proteomes" id="UP000887574">
    <property type="component" value="Unplaced"/>
</dbReference>
<dbReference type="PANTHER" id="PTHR23302:SF40">
    <property type="entry name" value="TRANSMEMBRANE CHANNEL-LIKE PROTEIN"/>
    <property type="match status" value="1"/>
</dbReference>
<feature type="compositionally biased region" description="Polar residues" evidence="6">
    <location>
        <begin position="1023"/>
        <end position="1073"/>
    </location>
</feature>
<evidence type="ECO:0000313" key="10">
    <source>
        <dbReference type="WBParaSite" id="jg383"/>
    </source>
</evidence>
<comment type="subcellular location">
    <subcellularLocation>
        <location evidence="1">Membrane</location>
        <topology evidence="1">Multi-pass membrane protein</topology>
    </subcellularLocation>
</comment>
<feature type="transmembrane region" description="Helical" evidence="7">
    <location>
        <begin position="257"/>
        <end position="275"/>
    </location>
</feature>
<comment type="similarity">
    <text evidence="2">Belongs to the TMC family.</text>
</comment>
<proteinExistence type="inferred from homology"/>
<accession>A0A915E906</accession>
<evidence type="ECO:0000256" key="6">
    <source>
        <dbReference type="SAM" id="MobiDB-lite"/>
    </source>
</evidence>
<feature type="compositionally biased region" description="Polar residues" evidence="6">
    <location>
        <begin position="1306"/>
        <end position="1322"/>
    </location>
</feature>
<feature type="region of interest" description="Disordered" evidence="6">
    <location>
        <begin position="1349"/>
        <end position="1413"/>
    </location>
</feature>